<proteinExistence type="predicted"/>
<keyword evidence="2" id="KW-1185">Reference proteome</keyword>
<dbReference type="AlphaFoldDB" id="A0A1D2ML65"/>
<protein>
    <submittedName>
        <fullName evidence="1">Uncharacterized protein</fullName>
    </submittedName>
</protein>
<evidence type="ECO:0000313" key="1">
    <source>
        <dbReference type="EMBL" id="ODM93698.1"/>
    </source>
</evidence>
<evidence type="ECO:0000313" key="2">
    <source>
        <dbReference type="Proteomes" id="UP000094527"/>
    </source>
</evidence>
<dbReference type="EMBL" id="LJIJ01000932">
    <property type="protein sequence ID" value="ODM93698.1"/>
    <property type="molecule type" value="Genomic_DNA"/>
</dbReference>
<sequence>MSFTTKEGRLDSLREKVLEYLTSERKEHYRINFIRDIKPKEPLNFQDDHPPIETGLRYVIKDNPK</sequence>
<gene>
    <name evidence="1" type="ORF">Ocin01_12977</name>
</gene>
<accession>A0A1D2ML65</accession>
<reference evidence="1 2" key="1">
    <citation type="journal article" date="2016" name="Genome Biol. Evol.">
        <title>Gene Family Evolution Reflects Adaptation to Soil Environmental Stressors in the Genome of the Collembolan Orchesella cincta.</title>
        <authorList>
            <person name="Faddeeva-Vakhrusheva A."/>
            <person name="Derks M.F."/>
            <person name="Anvar S.Y."/>
            <person name="Agamennone V."/>
            <person name="Suring W."/>
            <person name="Smit S."/>
            <person name="van Straalen N.M."/>
            <person name="Roelofs D."/>
        </authorList>
    </citation>
    <scope>NUCLEOTIDE SEQUENCE [LARGE SCALE GENOMIC DNA]</scope>
    <source>
        <tissue evidence="1">Mixed pool</tissue>
    </source>
</reference>
<feature type="non-terminal residue" evidence="1">
    <location>
        <position position="65"/>
    </location>
</feature>
<dbReference type="Proteomes" id="UP000094527">
    <property type="component" value="Unassembled WGS sequence"/>
</dbReference>
<comment type="caution">
    <text evidence="1">The sequence shown here is derived from an EMBL/GenBank/DDBJ whole genome shotgun (WGS) entry which is preliminary data.</text>
</comment>
<organism evidence="1 2">
    <name type="scientific">Orchesella cincta</name>
    <name type="common">Springtail</name>
    <name type="synonym">Podura cincta</name>
    <dbReference type="NCBI Taxonomy" id="48709"/>
    <lineage>
        <taxon>Eukaryota</taxon>
        <taxon>Metazoa</taxon>
        <taxon>Ecdysozoa</taxon>
        <taxon>Arthropoda</taxon>
        <taxon>Hexapoda</taxon>
        <taxon>Collembola</taxon>
        <taxon>Entomobryomorpha</taxon>
        <taxon>Entomobryoidea</taxon>
        <taxon>Orchesellidae</taxon>
        <taxon>Orchesellinae</taxon>
        <taxon>Orchesella</taxon>
    </lineage>
</organism>
<name>A0A1D2ML65_ORCCI</name>